<feature type="region of interest" description="Disordered" evidence="1">
    <location>
        <begin position="183"/>
        <end position="203"/>
    </location>
</feature>
<reference evidence="2 3" key="1">
    <citation type="submission" date="2016-09" db="EMBL/GenBank/DDBJ databases">
        <title>Extensive genetic diversity and differential bi-allelic expression allows diatom success in the polar Southern Ocean.</title>
        <authorList>
            <consortium name="DOE Joint Genome Institute"/>
            <person name="Mock T."/>
            <person name="Otillar R.P."/>
            <person name="Strauss J."/>
            <person name="Dupont C."/>
            <person name="Frickenhaus S."/>
            <person name="Maumus F."/>
            <person name="Mcmullan M."/>
            <person name="Sanges R."/>
            <person name="Schmutz J."/>
            <person name="Toseland A."/>
            <person name="Valas R."/>
            <person name="Veluchamy A."/>
            <person name="Ward B.J."/>
            <person name="Allen A."/>
            <person name="Barry K."/>
            <person name="Falciatore A."/>
            <person name="Ferrante M."/>
            <person name="Fortunato A.E."/>
            <person name="Gloeckner G."/>
            <person name="Gruber A."/>
            <person name="Hipkin R."/>
            <person name="Janech M."/>
            <person name="Kroth P."/>
            <person name="Leese F."/>
            <person name="Lindquist E."/>
            <person name="Lyon B.R."/>
            <person name="Martin J."/>
            <person name="Mayer C."/>
            <person name="Parker M."/>
            <person name="Quesneville H."/>
            <person name="Raymond J."/>
            <person name="Uhlig C."/>
            <person name="Valentin K.U."/>
            <person name="Worden A.Z."/>
            <person name="Armbrust E.V."/>
            <person name="Bowler C."/>
            <person name="Green B."/>
            <person name="Moulton V."/>
            <person name="Van Oosterhout C."/>
            <person name="Grigoriev I."/>
        </authorList>
    </citation>
    <scope>NUCLEOTIDE SEQUENCE [LARGE SCALE GENOMIC DNA]</scope>
    <source>
        <strain evidence="2 3">CCMP1102</strain>
    </source>
</reference>
<sequence length="239" mass="26370">MGTTENLFVLAIIETDQWNSLIVWVKTSCLQTSEQKSGTKKVIPFYCPLFPPDTYPTMKINTKSCSPLASAAAAGLDNDVMLINPNKFINDESKHGDDDDDDDKPELSLGRQLQYKTTVILSPVMKSTRKSTPSNGSAISYQKKDAVTPAEMKNLSSCLESLFIDHQADETKNDGINVDEQTEISSDKMTNKKSSDRYSIGKDGKLMGRIPQYVFDSNGEASTVLKSARKSKKKVPVDV</sequence>
<evidence type="ECO:0000256" key="1">
    <source>
        <dbReference type="SAM" id="MobiDB-lite"/>
    </source>
</evidence>
<dbReference type="AlphaFoldDB" id="A0A1E7EKV5"/>
<dbReference type="InParanoid" id="A0A1E7EKV5"/>
<feature type="compositionally biased region" description="Polar residues" evidence="1">
    <location>
        <begin position="130"/>
        <end position="140"/>
    </location>
</feature>
<dbReference type="KEGG" id="fcy:FRACYDRAFT_254507"/>
<evidence type="ECO:0000313" key="3">
    <source>
        <dbReference type="Proteomes" id="UP000095751"/>
    </source>
</evidence>
<dbReference type="EMBL" id="KV784408">
    <property type="protein sequence ID" value="OEU06487.1"/>
    <property type="molecule type" value="Genomic_DNA"/>
</dbReference>
<gene>
    <name evidence="2" type="ORF">FRACYDRAFT_254507</name>
</gene>
<keyword evidence="3" id="KW-1185">Reference proteome</keyword>
<accession>A0A1E7EKV5</accession>
<feature type="compositionally biased region" description="Basic and acidic residues" evidence="1">
    <location>
        <begin position="185"/>
        <end position="203"/>
    </location>
</feature>
<proteinExistence type="predicted"/>
<feature type="region of interest" description="Disordered" evidence="1">
    <location>
        <begin position="124"/>
        <end position="144"/>
    </location>
</feature>
<dbReference type="Proteomes" id="UP000095751">
    <property type="component" value="Unassembled WGS sequence"/>
</dbReference>
<feature type="region of interest" description="Disordered" evidence="1">
    <location>
        <begin position="89"/>
        <end position="109"/>
    </location>
</feature>
<name>A0A1E7EKV5_9STRA</name>
<organism evidence="2 3">
    <name type="scientific">Fragilariopsis cylindrus CCMP1102</name>
    <dbReference type="NCBI Taxonomy" id="635003"/>
    <lineage>
        <taxon>Eukaryota</taxon>
        <taxon>Sar</taxon>
        <taxon>Stramenopiles</taxon>
        <taxon>Ochrophyta</taxon>
        <taxon>Bacillariophyta</taxon>
        <taxon>Bacillariophyceae</taxon>
        <taxon>Bacillariophycidae</taxon>
        <taxon>Bacillariales</taxon>
        <taxon>Bacillariaceae</taxon>
        <taxon>Fragilariopsis</taxon>
    </lineage>
</organism>
<protein>
    <submittedName>
        <fullName evidence="2">Uncharacterized protein</fullName>
    </submittedName>
</protein>
<evidence type="ECO:0000313" key="2">
    <source>
        <dbReference type="EMBL" id="OEU06487.1"/>
    </source>
</evidence>